<dbReference type="HOGENOM" id="CLU_1179115_0_0_5"/>
<gene>
    <name evidence="1" type="ordered locus">MexAM1_META2p0375</name>
</gene>
<evidence type="ECO:0000313" key="1">
    <source>
        <dbReference type="EMBL" id="ACS43236.1"/>
    </source>
</evidence>
<keyword evidence="1" id="KW-0614">Plasmid</keyword>
<name>C5B454_METEA</name>
<keyword evidence="2" id="KW-1185">Reference proteome</keyword>
<protein>
    <submittedName>
        <fullName evidence="1">Uncharacterized protein</fullName>
    </submittedName>
</protein>
<organism evidence="1 2">
    <name type="scientific">Methylorubrum extorquens (strain ATCC 14718 / DSM 1338 / JCM 2805 / NCIMB 9133 / AM1)</name>
    <name type="common">Methylobacterium extorquens</name>
    <dbReference type="NCBI Taxonomy" id="272630"/>
    <lineage>
        <taxon>Bacteria</taxon>
        <taxon>Pseudomonadati</taxon>
        <taxon>Pseudomonadota</taxon>
        <taxon>Alphaproteobacteria</taxon>
        <taxon>Hyphomicrobiales</taxon>
        <taxon>Methylobacteriaceae</taxon>
        <taxon>Methylorubrum</taxon>
    </lineage>
</organism>
<accession>C5B454</accession>
<geneLocation type="plasmid" evidence="1 2">
    <name>megaplasmid</name>
</geneLocation>
<dbReference type="RefSeq" id="WP_012753716.1">
    <property type="nucleotide sequence ID" value="NC_012811.1"/>
</dbReference>
<sequence>MHAIVVIESAGDEGFVCRILDSTLMPPLSSPIELRIEDDGLKQDAAFLGGRPVMALPGPGNFAALAGVEIRLADDTSPVLVARSVAEPIAVAQAREELLTWGAVEDLVAEAVARAQPDDGILYVVGPGAAYVVASRGAFLFGTGRHNLRTAQECALDGARLPAEPGFHYFAGEPWSYVDREHPETEHSWGMRVEAFVPATDAHLALFGVPSRSVLHQSVLAMLPDSAPAGPSISF</sequence>
<dbReference type="AlphaFoldDB" id="C5B454"/>
<dbReference type="EMBL" id="CP001511">
    <property type="protein sequence ID" value="ACS43236.1"/>
    <property type="molecule type" value="Genomic_DNA"/>
</dbReference>
<proteinExistence type="predicted"/>
<evidence type="ECO:0000313" key="2">
    <source>
        <dbReference type="Proteomes" id="UP000009081"/>
    </source>
</evidence>
<dbReference type="KEGG" id="mea:Mex_2p0375"/>
<reference evidence="1 2" key="1">
    <citation type="journal article" date="2009" name="PLoS ONE">
        <title>Methylobacterium genome sequences: a reference blueprint to investigate microbial metabolism of C1 compounds from natural and industrial sources.</title>
        <authorList>
            <person name="Vuilleumier S."/>
            <person name="Chistoserdova L."/>
            <person name="Lee M.-C."/>
            <person name="Bringel F."/>
            <person name="Lajus A."/>
            <person name="Zhou Y."/>
            <person name="Gourion B."/>
            <person name="Barbe V."/>
            <person name="Chang J."/>
            <person name="Cruveiller S."/>
            <person name="Dossat C."/>
            <person name="Gillett W."/>
            <person name="Gruffaz C."/>
            <person name="Haugen E."/>
            <person name="Hourcade E."/>
            <person name="Levy R."/>
            <person name="Mangenot S."/>
            <person name="Muller E."/>
            <person name="Nadalig T."/>
            <person name="Pagni M."/>
            <person name="Penny C."/>
            <person name="Peyraud R."/>
            <person name="Robinson D.G."/>
            <person name="Roche D."/>
            <person name="Rouy Z."/>
            <person name="Saenampechek C."/>
            <person name="Salvignol G."/>
            <person name="Vallenet D."/>
            <person name="Wu Z."/>
            <person name="Marx C.J."/>
            <person name="Vorholt J.A."/>
            <person name="Olson M.V."/>
            <person name="Kaul R."/>
            <person name="Weissenbach J."/>
            <person name="Medigue C."/>
            <person name="Lidstrom M.E."/>
        </authorList>
    </citation>
    <scope>NUCLEOTIDE SEQUENCE [LARGE SCALE GENOMIC DNA]</scope>
    <source>
        <strain evidence="2">ATCC 14718 / DSM 1338 / JCM 2805 / NCIMB 9133 / AM1</strain>
    </source>
</reference>
<dbReference type="Proteomes" id="UP000009081">
    <property type="component" value="Plasmid megaplasmid"/>
</dbReference>